<accession>A0A8H2WSB4</accession>
<comment type="caution">
    <text evidence="2">The sequence shown here is derived from an EMBL/GenBank/DDBJ whole genome shotgun (WGS) entry which is preliminary data.</text>
</comment>
<dbReference type="AlphaFoldDB" id="A0A8H2WSB4"/>
<feature type="compositionally biased region" description="Low complexity" evidence="1">
    <location>
        <begin position="209"/>
        <end position="219"/>
    </location>
</feature>
<evidence type="ECO:0000313" key="3">
    <source>
        <dbReference type="Proteomes" id="UP000663846"/>
    </source>
</evidence>
<feature type="region of interest" description="Disordered" evidence="1">
    <location>
        <begin position="197"/>
        <end position="234"/>
    </location>
</feature>
<dbReference type="Proteomes" id="UP000663846">
    <property type="component" value="Unassembled WGS sequence"/>
</dbReference>
<evidence type="ECO:0000313" key="2">
    <source>
        <dbReference type="EMBL" id="CAE6403760.1"/>
    </source>
</evidence>
<organism evidence="2 3">
    <name type="scientific">Rhizoctonia solani</name>
    <dbReference type="NCBI Taxonomy" id="456999"/>
    <lineage>
        <taxon>Eukaryota</taxon>
        <taxon>Fungi</taxon>
        <taxon>Dikarya</taxon>
        <taxon>Basidiomycota</taxon>
        <taxon>Agaricomycotina</taxon>
        <taxon>Agaricomycetes</taxon>
        <taxon>Cantharellales</taxon>
        <taxon>Ceratobasidiaceae</taxon>
        <taxon>Rhizoctonia</taxon>
    </lineage>
</organism>
<feature type="region of interest" description="Disordered" evidence="1">
    <location>
        <begin position="315"/>
        <end position="346"/>
    </location>
</feature>
<evidence type="ECO:0000256" key="1">
    <source>
        <dbReference type="SAM" id="MobiDB-lite"/>
    </source>
</evidence>
<dbReference type="EMBL" id="CAJMWS010000305">
    <property type="protein sequence ID" value="CAE6403760.1"/>
    <property type="molecule type" value="Genomic_DNA"/>
</dbReference>
<proteinExistence type="predicted"/>
<gene>
    <name evidence="2" type="ORF">RDB_LOCUS58650</name>
</gene>
<name>A0A8H2WSB4_9AGAM</name>
<sequence>MACEHPANVSQEELTTDVPTAVTAGVEEDVTKELRLKLGNLKIQCDTAGSYSPSEPSSPIPDTPACKGYIIDSDLANQLLGECYYFVALDQLEQGSPELLAFSLSPIHRMVSRVDENSSFHHYHLDRSSESIVRFMIGDVPYQWDTRNNTLSSDQLDTVSGPPRFVRYNIPLYTNLEEAKVYIDLFQWDNSQIPNNLAPVSPPLTDDNSASPASLASAPPTLPGTHRPFGTGYFGPSPSQKAIDRWVDFSVTTHQATRDGTNLRCPENGCKASSRRPHALKVYAFIYPLWDQAPCLQTLQYPSFDRSKPIETYEECPHMSKVSPRRTDNFHKGSQGNMFTGRSGAL</sequence>
<protein>
    <submittedName>
        <fullName evidence="2">Uncharacterized protein</fullName>
    </submittedName>
</protein>
<reference evidence="2" key="1">
    <citation type="submission" date="2021-01" db="EMBL/GenBank/DDBJ databases">
        <authorList>
            <person name="Kaushik A."/>
        </authorList>
    </citation>
    <scope>NUCLEOTIDE SEQUENCE</scope>
    <source>
        <strain evidence="2">AG1-1C</strain>
    </source>
</reference>